<evidence type="ECO:0000313" key="1">
    <source>
        <dbReference type="EMBL" id="GLT23326.1"/>
    </source>
</evidence>
<comment type="caution">
    <text evidence="1">The sequence shown here is derived from an EMBL/GenBank/DDBJ whole genome shotgun (WGS) entry which is preliminary data.</text>
</comment>
<keyword evidence="2" id="KW-1185">Reference proteome</keyword>
<gene>
    <name evidence="1" type="ORF">GCM10007933_27910</name>
</gene>
<sequence length="177" mass="20333">MNDDYDYRATFDFSQNDLKAIERAVAILEEKFSILGDYDETDLPDGVPFYPRDEVFISKATDLLRRERDIFEHDDWVDIDEIRGHMLSVAQLRPFLVRLRALIEQGESNLRDLLCEAHDACLMGVFTLERQRPHLKELPALHEVGTWRGPNVMKLLGDTSLLDEDELREAKGGDAAA</sequence>
<accession>A0ABQ6FFH7</accession>
<proteinExistence type="predicted"/>
<dbReference type="Proteomes" id="UP001157167">
    <property type="component" value="Unassembled WGS sequence"/>
</dbReference>
<evidence type="ECO:0000313" key="2">
    <source>
        <dbReference type="Proteomes" id="UP001157167"/>
    </source>
</evidence>
<protein>
    <submittedName>
        <fullName evidence="1">Uncharacterized protein</fullName>
    </submittedName>
</protein>
<organism evidence="1 2">
    <name type="scientific">Zoogloea oryzae</name>
    <dbReference type="NCBI Taxonomy" id="310767"/>
    <lineage>
        <taxon>Bacteria</taxon>
        <taxon>Pseudomonadati</taxon>
        <taxon>Pseudomonadota</taxon>
        <taxon>Betaproteobacteria</taxon>
        <taxon>Rhodocyclales</taxon>
        <taxon>Zoogloeaceae</taxon>
        <taxon>Zoogloea</taxon>
    </lineage>
</organism>
<reference evidence="2" key="1">
    <citation type="journal article" date="2019" name="Int. J. Syst. Evol. Microbiol.">
        <title>The Global Catalogue of Microorganisms (GCM) 10K type strain sequencing project: providing services to taxonomists for standard genome sequencing and annotation.</title>
        <authorList>
            <consortium name="The Broad Institute Genomics Platform"/>
            <consortium name="The Broad Institute Genome Sequencing Center for Infectious Disease"/>
            <person name="Wu L."/>
            <person name="Ma J."/>
        </authorList>
    </citation>
    <scope>NUCLEOTIDE SEQUENCE [LARGE SCALE GENOMIC DNA]</scope>
    <source>
        <strain evidence="2">NBRC 102407</strain>
    </source>
</reference>
<dbReference type="EMBL" id="BSPX01000044">
    <property type="protein sequence ID" value="GLT23326.1"/>
    <property type="molecule type" value="Genomic_DNA"/>
</dbReference>
<dbReference type="RefSeq" id="WP_284188534.1">
    <property type="nucleotide sequence ID" value="NZ_BSPX01000044.1"/>
</dbReference>
<name>A0ABQ6FFH7_9RHOO</name>